<feature type="region of interest" description="Disordered" evidence="1">
    <location>
        <begin position="1"/>
        <end position="48"/>
    </location>
</feature>
<dbReference type="AlphaFoldDB" id="A0A834KE77"/>
<protein>
    <submittedName>
        <fullName evidence="2">Uncharacterized protein</fullName>
    </submittedName>
</protein>
<proteinExistence type="predicted"/>
<name>A0A834KE77_VESPE</name>
<organism evidence="2 3">
    <name type="scientific">Vespula pensylvanica</name>
    <name type="common">Western yellow jacket</name>
    <name type="synonym">Wasp</name>
    <dbReference type="NCBI Taxonomy" id="30213"/>
    <lineage>
        <taxon>Eukaryota</taxon>
        <taxon>Metazoa</taxon>
        <taxon>Ecdysozoa</taxon>
        <taxon>Arthropoda</taxon>
        <taxon>Hexapoda</taxon>
        <taxon>Insecta</taxon>
        <taxon>Pterygota</taxon>
        <taxon>Neoptera</taxon>
        <taxon>Endopterygota</taxon>
        <taxon>Hymenoptera</taxon>
        <taxon>Apocrita</taxon>
        <taxon>Aculeata</taxon>
        <taxon>Vespoidea</taxon>
        <taxon>Vespidae</taxon>
        <taxon>Vespinae</taxon>
        <taxon>Vespula</taxon>
    </lineage>
</organism>
<evidence type="ECO:0000256" key="1">
    <source>
        <dbReference type="SAM" id="MobiDB-lite"/>
    </source>
</evidence>
<evidence type="ECO:0000313" key="2">
    <source>
        <dbReference type="EMBL" id="KAF7404126.1"/>
    </source>
</evidence>
<reference evidence="2" key="1">
    <citation type="journal article" date="2020" name="G3 (Bethesda)">
        <title>High-Quality Assemblies for Three Invasive Social Wasps from the &lt;i&gt;Vespula&lt;/i&gt; Genus.</title>
        <authorList>
            <person name="Harrop T.W.R."/>
            <person name="Guhlin J."/>
            <person name="McLaughlin G.M."/>
            <person name="Permina E."/>
            <person name="Stockwell P."/>
            <person name="Gilligan J."/>
            <person name="Le Lec M.F."/>
            <person name="Gruber M.A.M."/>
            <person name="Quinn O."/>
            <person name="Lovegrove M."/>
            <person name="Duncan E.J."/>
            <person name="Remnant E.J."/>
            <person name="Van Eeckhoven J."/>
            <person name="Graham B."/>
            <person name="Knapp R.A."/>
            <person name="Langford K.W."/>
            <person name="Kronenberg Z."/>
            <person name="Press M.O."/>
            <person name="Eacker S.M."/>
            <person name="Wilson-Rankin E.E."/>
            <person name="Purcell J."/>
            <person name="Lester P.J."/>
            <person name="Dearden P.K."/>
        </authorList>
    </citation>
    <scope>NUCLEOTIDE SEQUENCE</scope>
    <source>
        <strain evidence="2">Volc-1</strain>
    </source>
</reference>
<accession>A0A834KE77</accession>
<sequence length="137" mass="15463">MYRKQKRVIDKVTRRDEATAAHPSPIKCTTNDGSTLRRNLDRGSPQTVTSWNERDRCISPFFHLDDKKDGNFRRICSSGGLGGPPWRTRRGRERAQLRTTAGEQGREAATARGINTSLLLEGKRGVEGKEEAEQEPR</sequence>
<comment type="caution">
    <text evidence="2">The sequence shown here is derived from an EMBL/GenBank/DDBJ whole genome shotgun (WGS) entry which is preliminary data.</text>
</comment>
<evidence type="ECO:0000313" key="3">
    <source>
        <dbReference type="Proteomes" id="UP000600918"/>
    </source>
</evidence>
<keyword evidence="3" id="KW-1185">Reference proteome</keyword>
<gene>
    <name evidence="2" type="ORF">H0235_014820</name>
</gene>
<feature type="region of interest" description="Disordered" evidence="1">
    <location>
        <begin position="77"/>
        <end position="137"/>
    </location>
</feature>
<feature type="compositionally biased region" description="Polar residues" evidence="1">
    <location>
        <begin position="27"/>
        <end position="37"/>
    </location>
</feature>
<dbReference type="Proteomes" id="UP000600918">
    <property type="component" value="Unassembled WGS sequence"/>
</dbReference>
<feature type="compositionally biased region" description="Basic and acidic residues" evidence="1">
    <location>
        <begin position="7"/>
        <end position="19"/>
    </location>
</feature>
<feature type="compositionally biased region" description="Basic and acidic residues" evidence="1">
    <location>
        <begin position="121"/>
        <end position="137"/>
    </location>
</feature>
<dbReference type="EMBL" id="JACSDY010000016">
    <property type="protein sequence ID" value="KAF7404126.1"/>
    <property type="molecule type" value="Genomic_DNA"/>
</dbReference>